<dbReference type="Proteomes" id="UP000243499">
    <property type="component" value="Chromosome 2"/>
</dbReference>
<evidence type="ECO:0000313" key="2">
    <source>
        <dbReference type="EMBL" id="PAN09334.2"/>
    </source>
</evidence>
<dbReference type="Gramene" id="PAN09334">
    <property type="protein sequence ID" value="PAN09334"/>
    <property type="gene ID" value="PAHAL_2G014900"/>
</dbReference>
<organism evidence="2">
    <name type="scientific">Panicum hallii</name>
    <dbReference type="NCBI Taxonomy" id="206008"/>
    <lineage>
        <taxon>Eukaryota</taxon>
        <taxon>Viridiplantae</taxon>
        <taxon>Streptophyta</taxon>
        <taxon>Embryophyta</taxon>
        <taxon>Tracheophyta</taxon>
        <taxon>Spermatophyta</taxon>
        <taxon>Magnoliopsida</taxon>
        <taxon>Liliopsida</taxon>
        <taxon>Poales</taxon>
        <taxon>Poaceae</taxon>
        <taxon>PACMAD clade</taxon>
        <taxon>Panicoideae</taxon>
        <taxon>Panicodae</taxon>
        <taxon>Paniceae</taxon>
        <taxon>Panicinae</taxon>
        <taxon>Panicum</taxon>
        <taxon>Panicum sect. Panicum</taxon>
    </lineage>
</organism>
<feature type="compositionally biased region" description="Basic and acidic residues" evidence="1">
    <location>
        <begin position="49"/>
        <end position="60"/>
    </location>
</feature>
<feature type="compositionally biased region" description="Polar residues" evidence="1">
    <location>
        <begin position="33"/>
        <end position="44"/>
    </location>
</feature>
<sequence length="163" mass="17906">MGCSTATEDDPGKCRTADRCACSLEAEEDGRSSWMSRRTTSDGTSGCEEGQRRWGRDSGREAGTVPRRLSATSWTVRDERTRMEDGGHLQQPNPRREIGRNGPSGRRTAAVTGCTDREDEDGRRRRRGRPDPRRTARGGARTAPRRAAGRRAEKMVGGSGADE</sequence>
<reference evidence="2" key="1">
    <citation type="submission" date="2018-04" db="EMBL/GenBank/DDBJ databases">
        <title>WGS assembly of Panicum hallii.</title>
        <authorList>
            <person name="Lovell J."/>
            <person name="Jenkins J."/>
            <person name="Lowry D."/>
            <person name="Mamidi S."/>
            <person name="Sreedasyam A."/>
            <person name="Weng X."/>
            <person name="Barry K."/>
            <person name="Bonette J."/>
            <person name="Campitelli B."/>
            <person name="Daum C."/>
            <person name="Gordon S."/>
            <person name="Gould B."/>
            <person name="Lipzen A."/>
            <person name="Macqueen A."/>
            <person name="Palacio-Mejia J."/>
            <person name="Plott C."/>
            <person name="Shakirov E."/>
            <person name="Shu S."/>
            <person name="Yoshinaga Y."/>
            <person name="Zane M."/>
            <person name="Rokhsar D."/>
            <person name="Grimwood J."/>
            <person name="Schmutz J."/>
            <person name="Juenger T."/>
        </authorList>
    </citation>
    <scope>NUCLEOTIDE SEQUENCE [LARGE SCALE GENOMIC DNA]</scope>
    <source>
        <strain evidence="2">FIL2</strain>
    </source>
</reference>
<feature type="compositionally biased region" description="Basic and acidic residues" evidence="1">
    <location>
        <begin position="76"/>
        <end position="87"/>
    </location>
</feature>
<evidence type="ECO:0000256" key="1">
    <source>
        <dbReference type="SAM" id="MobiDB-lite"/>
    </source>
</evidence>
<name>A0A2S3GVI9_9POAL</name>
<dbReference type="AlphaFoldDB" id="A0A2S3GVI9"/>
<accession>A0A2S3GVI9</accession>
<protein>
    <submittedName>
        <fullName evidence="2">Uncharacterized protein</fullName>
    </submittedName>
</protein>
<gene>
    <name evidence="2" type="ORF">PAHAL_2G014900</name>
</gene>
<feature type="region of interest" description="Disordered" evidence="1">
    <location>
        <begin position="28"/>
        <end position="163"/>
    </location>
</feature>
<proteinExistence type="predicted"/>
<dbReference type="EMBL" id="CM008047">
    <property type="protein sequence ID" value="PAN09334.2"/>
    <property type="molecule type" value="Genomic_DNA"/>
</dbReference>